<evidence type="ECO:0000256" key="1">
    <source>
        <dbReference type="SAM" id="Phobius"/>
    </source>
</evidence>
<dbReference type="KEGG" id="gph:GEMMAAP_04490"/>
<dbReference type="AlphaFoldDB" id="A0A143BGW6"/>
<evidence type="ECO:0000313" key="3">
    <source>
        <dbReference type="Proteomes" id="UP000076404"/>
    </source>
</evidence>
<reference evidence="2 3" key="1">
    <citation type="journal article" date="2014" name="Proc. Natl. Acad. Sci. U.S.A.">
        <title>Functional type 2 photosynthetic reaction centers found in the rare bacterial phylum Gemmatimonadetes.</title>
        <authorList>
            <person name="Zeng Y."/>
            <person name="Feng F."/>
            <person name="Medova H."/>
            <person name="Dean J."/>
            <person name="Koblizek M."/>
        </authorList>
    </citation>
    <scope>NUCLEOTIDE SEQUENCE [LARGE SCALE GENOMIC DNA]</scope>
    <source>
        <strain evidence="2 3">AP64</strain>
    </source>
</reference>
<name>A0A143BGW6_9BACT</name>
<dbReference type="EMBL" id="CP011454">
    <property type="protein sequence ID" value="AMW04297.1"/>
    <property type="molecule type" value="Genomic_DNA"/>
</dbReference>
<sequence length="640" mass="70168">MKRTSYFLCDAFAQEIPMTVRRVSGPITRPRRGMALEVVLLMLVMFSVIVLAGLSAVTTISRTSNADYRGARASYAAEGGADDVMSQLDAAMQDGIINGEDIAAIQRPEVTGYRMTQSTRTTGAPITRTITSGPFSGLYSLNQPIDIEVTARDTSGNRATTVLSVNAQTIPLFQFGVFYEGDLEVLPGAPMTFVGWVHTNGNLYVSSASATFQSNLTTPDSVFWQRKDRAERLNGVRINNEAGTPVLLDFDSRSHSNPQFKIRSQQRFNNRLMSGAHGVRPLKLPLPVNTPPITLVQPRLGTDNAMVQDVKMAWKADWYITVDASLFTATNDTTEMKDDFCDNIVQERSAGLALPSVAMCRKIFKPRRDAFYEGREDTRVAGVTTAVRPDLIDIHMDSLRIWSDSAPASRAPRILYINVINANAGDTRRDFVAVRLRQGAQLPKSRVSSDTGGLTVATDRPMYILGDYNTTIWRPAALISDAITFLSHPPNPNMDARTTWPSGTRCTGSSAGWCDVNQQVADQNTARPTTVNAALLAGHSATVADWMRAGGAQQYGGGLENFPRFLENWGGVTFRYTGSLVSLFTSQFATGLWGNNSGGNYYSAPTRQWSFDVNFRFPERLPPGTPSVGTVLQTAFRPLY</sequence>
<dbReference type="eggNOG" id="COG4726">
    <property type="taxonomic scope" value="Bacteria"/>
</dbReference>
<evidence type="ECO:0000313" key="2">
    <source>
        <dbReference type="EMBL" id="AMW04297.1"/>
    </source>
</evidence>
<feature type="transmembrane region" description="Helical" evidence="1">
    <location>
        <begin position="38"/>
        <end position="57"/>
    </location>
</feature>
<dbReference type="STRING" id="1379270.GEMMAAP_04490"/>
<keyword evidence="1" id="KW-0472">Membrane</keyword>
<protein>
    <recommendedName>
        <fullName evidence="4">Type 4 fimbrial biogenesis protein PilX N-terminal domain-containing protein</fullName>
    </recommendedName>
</protein>
<dbReference type="Proteomes" id="UP000076404">
    <property type="component" value="Chromosome"/>
</dbReference>
<keyword evidence="3" id="KW-1185">Reference proteome</keyword>
<gene>
    <name evidence="2" type="ORF">GEMMAAP_04490</name>
</gene>
<evidence type="ECO:0008006" key="4">
    <source>
        <dbReference type="Google" id="ProtNLM"/>
    </source>
</evidence>
<proteinExistence type="predicted"/>
<reference evidence="2 3" key="2">
    <citation type="journal article" date="2016" name="Environ. Microbiol. Rep.">
        <title>Metagenomic evidence for the presence of phototrophic Gemmatimonadetes bacteria in diverse environments.</title>
        <authorList>
            <person name="Zeng Y."/>
            <person name="Baumbach J."/>
            <person name="Barbosa E.G."/>
            <person name="Azevedo V."/>
            <person name="Zhang C."/>
            <person name="Koblizek M."/>
        </authorList>
    </citation>
    <scope>NUCLEOTIDE SEQUENCE [LARGE SCALE GENOMIC DNA]</scope>
    <source>
        <strain evidence="2 3">AP64</strain>
    </source>
</reference>
<keyword evidence="1" id="KW-0812">Transmembrane</keyword>
<accession>A0A143BGW6</accession>
<keyword evidence="1" id="KW-1133">Transmembrane helix</keyword>
<organism evidence="2 3">
    <name type="scientific">Gemmatimonas phototrophica</name>
    <dbReference type="NCBI Taxonomy" id="1379270"/>
    <lineage>
        <taxon>Bacteria</taxon>
        <taxon>Pseudomonadati</taxon>
        <taxon>Gemmatimonadota</taxon>
        <taxon>Gemmatimonadia</taxon>
        <taxon>Gemmatimonadales</taxon>
        <taxon>Gemmatimonadaceae</taxon>
        <taxon>Gemmatimonas</taxon>
    </lineage>
</organism>